<dbReference type="AlphaFoldDB" id="A0A9Q4QSK2"/>
<comment type="caution">
    <text evidence="2">The sequence shown here is derived from an EMBL/GenBank/DDBJ whole genome shotgun (WGS) entry which is preliminary data.</text>
</comment>
<keyword evidence="1" id="KW-0472">Membrane</keyword>
<gene>
    <name evidence="2" type="ORF">FG476_02885</name>
</gene>
<dbReference type="EMBL" id="VDCJ01000329">
    <property type="protein sequence ID" value="MRU23068.1"/>
    <property type="molecule type" value="Genomic_DNA"/>
</dbReference>
<protein>
    <submittedName>
        <fullName evidence="2">Uncharacterized protein</fullName>
    </submittedName>
</protein>
<feature type="transmembrane region" description="Helical" evidence="1">
    <location>
        <begin position="58"/>
        <end position="79"/>
    </location>
</feature>
<evidence type="ECO:0000256" key="1">
    <source>
        <dbReference type="SAM" id="Phobius"/>
    </source>
</evidence>
<sequence length="80" mass="8544">MARVIMFYSSFALSVKSCIGSLTGMLLLHAYVFGCGLGGEFRALWCDVAWLCHAAISARFFGCGCSAGFFIYGVSVLVVS</sequence>
<evidence type="ECO:0000313" key="3">
    <source>
        <dbReference type="Proteomes" id="UP000474061"/>
    </source>
</evidence>
<evidence type="ECO:0000313" key="2">
    <source>
        <dbReference type="EMBL" id="MRU23068.1"/>
    </source>
</evidence>
<proteinExistence type="predicted"/>
<accession>A0A9Q4QSK2</accession>
<organism evidence="2 3">
    <name type="scientific">Xylella fastidiosa subsp. multiplex</name>
    <dbReference type="NCBI Taxonomy" id="644357"/>
    <lineage>
        <taxon>Bacteria</taxon>
        <taxon>Pseudomonadati</taxon>
        <taxon>Pseudomonadota</taxon>
        <taxon>Gammaproteobacteria</taxon>
        <taxon>Lysobacterales</taxon>
        <taxon>Lysobacteraceae</taxon>
        <taxon>Xylella</taxon>
    </lineage>
</organism>
<reference evidence="2" key="1">
    <citation type="submission" date="2019-05" db="EMBL/GenBank/DDBJ databases">
        <authorList>
            <person name="Castillo A."/>
            <person name="Giampetruzzi A."/>
            <person name="Landa B."/>
            <person name="Saponari M."/>
            <person name="Almeida R.P.P."/>
            <person name="Moralejo E."/>
            <person name="Marco-Noales E."/>
            <person name="Velasco-Amo M.P."/>
            <person name="Roman-Ecija M."/>
            <person name="Navarro I."/>
            <person name="Monterde A."/>
            <person name="Barbe S."/>
        </authorList>
    </citation>
    <scope>NUCLEOTIDE SEQUENCE</scope>
    <source>
        <strain evidence="2">XYL1981</strain>
    </source>
</reference>
<name>A0A9Q4QSK2_XYLFS</name>
<dbReference type="Proteomes" id="UP000474061">
    <property type="component" value="Unassembled WGS sequence"/>
</dbReference>
<keyword evidence="1" id="KW-0812">Transmembrane</keyword>
<reference evidence="2" key="2">
    <citation type="journal article" date="2020" name="Appl. Environ. Microbiol.">
        <title>Multiple intercontinental introductions associated with the emergence of a plant pathogen in Europe.</title>
        <authorList>
            <person name="Landa B.B."/>
            <person name="Castillo A.I."/>
            <person name="Giampetruzzi A."/>
            <person name="Kahn A."/>
            <person name="Roman-Ecija M."/>
            <person name="Velasco-Amo M.P."/>
            <person name="Navas-Cortes J.A."/>
            <person name="Marco-Noales E."/>
            <person name="Barbe S."/>
            <person name="Moralejo E."/>
            <person name="Coletta-Filho H.D."/>
            <person name="Saldarelli P."/>
            <person name="Saponari M."/>
            <person name="Almeida R.P.P."/>
        </authorList>
    </citation>
    <scope>NUCLEOTIDE SEQUENCE</scope>
    <source>
        <strain evidence="2">XYL1981</strain>
    </source>
</reference>
<keyword evidence="1" id="KW-1133">Transmembrane helix</keyword>